<protein>
    <submittedName>
        <fullName evidence="4">ABC transporter substrate-binding protein</fullName>
    </submittedName>
</protein>
<keyword evidence="2" id="KW-1133">Transmembrane helix</keyword>
<feature type="domain" description="Fe/B12 periplasmic-binding" evidence="3">
    <location>
        <begin position="53"/>
        <end position="311"/>
    </location>
</feature>
<keyword evidence="2" id="KW-0812">Transmembrane</keyword>
<sequence>MSKPTHPRRYKGLVIMVVAVVAIFAASHWWRQSLDQAVARSYPPSDRSESTPRIVALSPSAVEIIYQLDLAEQLVGVSRFCQFPPEVSSKPVVGGYLDLDFEALLQLEPDHVLLLVEQESLAQRLQQLGIETISVDHTSTTGIIDSIEVLGSAFGKEDKAHSIVRHIRERVQQVRQQYPAPSPPPRVLVCISRDTSSAHPDRIIAAGNAGVHQEYITMAGGRNAYRGAIAYPSLSREKLIQINPDVIIDLIPEKVWEKADRDQLLQAWSSYSELKAVQNQRIVIIHQNQHHIPGPRFPDTLEAFAQAISPK</sequence>
<gene>
    <name evidence="4" type="ORF">JIN83_04315</name>
</gene>
<evidence type="ECO:0000313" key="4">
    <source>
        <dbReference type="EMBL" id="MBK1854167.1"/>
    </source>
</evidence>
<proteinExistence type="predicted"/>
<dbReference type="InterPro" id="IPR054828">
    <property type="entry name" value="Vit_B12_bind_prot"/>
</dbReference>
<dbReference type="Proteomes" id="UP000634206">
    <property type="component" value="Unassembled WGS sequence"/>
</dbReference>
<dbReference type="AlphaFoldDB" id="A0AAE2SB28"/>
<keyword evidence="2" id="KW-0472">Membrane</keyword>
<keyword evidence="1" id="KW-0732">Signal</keyword>
<dbReference type="RefSeq" id="WP_309488772.1">
    <property type="nucleotide sequence ID" value="NZ_JAENIG010000002.1"/>
</dbReference>
<dbReference type="PROSITE" id="PS50983">
    <property type="entry name" value="FE_B12_PBP"/>
    <property type="match status" value="1"/>
</dbReference>
<dbReference type="EMBL" id="JAENIG010000002">
    <property type="protein sequence ID" value="MBK1854167.1"/>
    <property type="molecule type" value="Genomic_DNA"/>
</dbReference>
<dbReference type="InterPro" id="IPR002491">
    <property type="entry name" value="ABC_transptr_periplasmic_BD"/>
</dbReference>
<reference evidence="4" key="1">
    <citation type="submission" date="2021-01" db="EMBL/GenBank/DDBJ databases">
        <title>Modified the classification status of verrucomicrobia.</title>
        <authorList>
            <person name="Feng X."/>
        </authorList>
    </citation>
    <scope>NUCLEOTIDE SEQUENCE</scope>
    <source>
        <strain evidence="4">5K15</strain>
    </source>
</reference>
<evidence type="ECO:0000256" key="2">
    <source>
        <dbReference type="SAM" id="Phobius"/>
    </source>
</evidence>
<dbReference type="SUPFAM" id="SSF53807">
    <property type="entry name" value="Helical backbone' metal receptor"/>
    <property type="match status" value="1"/>
</dbReference>
<comment type="caution">
    <text evidence="4">The sequence shown here is derived from an EMBL/GenBank/DDBJ whole genome shotgun (WGS) entry which is preliminary data.</text>
</comment>
<dbReference type="Gene3D" id="3.40.50.1980">
    <property type="entry name" value="Nitrogenase molybdenum iron protein domain"/>
    <property type="match status" value="2"/>
</dbReference>
<evidence type="ECO:0000313" key="5">
    <source>
        <dbReference type="Proteomes" id="UP000634206"/>
    </source>
</evidence>
<dbReference type="InterPro" id="IPR050902">
    <property type="entry name" value="ABC_Transporter_SBP"/>
</dbReference>
<evidence type="ECO:0000256" key="1">
    <source>
        <dbReference type="ARBA" id="ARBA00022729"/>
    </source>
</evidence>
<organism evidence="4 5">
    <name type="scientific">Oceaniferula flava</name>
    <dbReference type="NCBI Taxonomy" id="2800421"/>
    <lineage>
        <taxon>Bacteria</taxon>
        <taxon>Pseudomonadati</taxon>
        <taxon>Verrucomicrobiota</taxon>
        <taxon>Verrucomicrobiia</taxon>
        <taxon>Verrucomicrobiales</taxon>
        <taxon>Verrucomicrobiaceae</taxon>
        <taxon>Oceaniferula</taxon>
    </lineage>
</organism>
<name>A0AAE2SB28_9BACT</name>
<dbReference type="Pfam" id="PF01497">
    <property type="entry name" value="Peripla_BP_2"/>
    <property type="match status" value="1"/>
</dbReference>
<accession>A0AAE2SB28</accession>
<evidence type="ECO:0000259" key="3">
    <source>
        <dbReference type="PROSITE" id="PS50983"/>
    </source>
</evidence>
<dbReference type="PANTHER" id="PTHR30535:SF34">
    <property type="entry name" value="MOLYBDATE-BINDING PROTEIN MOLA"/>
    <property type="match status" value="1"/>
</dbReference>
<keyword evidence="5" id="KW-1185">Reference proteome</keyword>
<feature type="transmembrane region" description="Helical" evidence="2">
    <location>
        <begin position="12"/>
        <end position="30"/>
    </location>
</feature>
<dbReference type="PANTHER" id="PTHR30535">
    <property type="entry name" value="VITAMIN B12-BINDING PROTEIN"/>
    <property type="match status" value="1"/>
</dbReference>
<dbReference type="NCBIfam" id="NF038402">
    <property type="entry name" value="TroA_like"/>
    <property type="match status" value="1"/>
</dbReference>